<gene>
    <name evidence="3" type="ORF">LPW39_06935</name>
</gene>
<dbReference type="InterPro" id="IPR029044">
    <property type="entry name" value="Nucleotide-diphossugar_trans"/>
</dbReference>
<keyword evidence="4" id="KW-1185">Reference proteome</keyword>
<accession>A0AAW4XTY0</accession>
<dbReference type="PANTHER" id="PTHR43777">
    <property type="entry name" value="MOLYBDENUM COFACTOR CYTIDYLYLTRANSFERASE"/>
    <property type="match status" value="1"/>
</dbReference>
<reference evidence="3 4" key="1">
    <citation type="submission" date="2021-11" db="EMBL/GenBank/DDBJ databases">
        <title>Genome sequence.</title>
        <authorList>
            <person name="Sun Q."/>
        </authorList>
    </citation>
    <scope>NUCLEOTIDE SEQUENCE [LARGE SCALE GENOMIC DNA]</scope>
    <source>
        <strain evidence="3 4">KCTC 12005</strain>
    </source>
</reference>
<evidence type="ECO:0000313" key="3">
    <source>
        <dbReference type="EMBL" id="MCD2164867.1"/>
    </source>
</evidence>
<proteinExistence type="predicted"/>
<dbReference type="SUPFAM" id="SSF53448">
    <property type="entry name" value="Nucleotide-diphospho-sugar transferases"/>
    <property type="match status" value="1"/>
</dbReference>
<protein>
    <submittedName>
        <fullName evidence="3">Nucleotidyltransferase family protein</fullName>
    </submittedName>
</protein>
<dbReference type="RefSeq" id="WP_230772932.1">
    <property type="nucleotide sequence ID" value="NZ_JAJNCT010000006.1"/>
</dbReference>
<dbReference type="EMBL" id="JAJNCT010000006">
    <property type="protein sequence ID" value="MCD2164867.1"/>
    <property type="molecule type" value="Genomic_DNA"/>
</dbReference>
<sequence>MLQAFSPSILVLAAGHGRRFAQSGGTTHKLDAMLGDVTVLDHVLRSVVASGLPYHVVRPVADGSPPERDGMGDSIARGVAATADADGWLILPGDLPLVRAQSLVAVAQSLATHAVVVPQCGDHHGHPVGFARICREALLKLQGDTGASAIVRSHRQAGTAHSLQLDDPGIAIDIDTCEDLARAQALLASGDFGQEASLGKR</sequence>
<evidence type="ECO:0000313" key="4">
    <source>
        <dbReference type="Proteomes" id="UP001199260"/>
    </source>
</evidence>
<evidence type="ECO:0000259" key="2">
    <source>
        <dbReference type="Pfam" id="PF12804"/>
    </source>
</evidence>
<dbReference type="CDD" id="cd04182">
    <property type="entry name" value="GT_2_like_f"/>
    <property type="match status" value="1"/>
</dbReference>
<dbReference type="Pfam" id="PF12804">
    <property type="entry name" value="NTP_transf_3"/>
    <property type="match status" value="1"/>
</dbReference>
<evidence type="ECO:0000256" key="1">
    <source>
        <dbReference type="ARBA" id="ARBA00022842"/>
    </source>
</evidence>
<dbReference type="GO" id="GO:0016779">
    <property type="term" value="F:nucleotidyltransferase activity"/>
    <property type="evidence" value="ECO:0007669"/>
    <property type="project" value="UniProtKB-ARBA"/>
</dbReference>
<dbReference type="AlphaFoldDB" id="A0AAW4XTY0"/>
<comment type="caution">
    <text evidence="3">The sequence shown here is derived from an EMBL/GenBank/DDBJ whole genome shotgun (WGS) entry which is preliminary data.</text>
</comment>
<name>A0AAW4XTY0_9BURK</name>
<dbReference type="InterPro" id="IPR025877">
    <property type="entry name" value="MobA-like_NTP_Trfase"/>
</dbReference>
<feature type="domain" description="MobA-like NTP transferase" evidence="2">
    <location>
        <begin position="10"/>
        <end position="155"/>
    </location>
</feature>
<dbReference type="Proteomes" id="UP001199260">
    <property type="component" value="Unassembled WGS sequence"/>
</dbReference>
<dbReference type="PANTHER" id="PTHR43777:SF1">
    <property type="entry name" value="MOLYBDENUM COFACTOR CYTIDYLYLTRANSFERASE"/>
    <property type="match status" value="1"/>
</dbReference>
<dbReference type="Gene3D" id="3.90.550.10">
    <property type="entry name" value="Spore Coat Polysaccharide Biosynthesis Protein SpsA, Chain A"/>
    <property type="match status" value="1"/>
</dbReference>
<keyword evidence="1" id="KW-0460">Magnesium</keyword>
<organism evidence="3 4">
    <name type="scientific">Comamonas koreensis</name>
    <dbReference type="NCBI Taxonomy" id="160825"/>
    <lineage>
        <taxon>Bacteria</taxon>
        <taxon>Pseudomonadati</taxon>
        <taxon>Pseudomonadota</taxon>
        <taxon>Betaproteobacteria</taxon>
        <taxon>Burkholderiales</taxon>
        <taxon>Comamonadaceae</taxon>
        <taxon>Comamonas</taxon>
    </lineage>
</organism>